<proteinExistence type="predicted"/>
<dbReference type="Proteomes" id="UP000177907">
    <property type="component" value="Unassembled WGS sequence"/>
</dbReference>
<accession>A0A1F6NWF8</accession>
<dbReference type="Pfam" id="PF08713">
    <property type="entry name" value="DNA_alkylation"/>
    <property type="match status" value="1"/>
</dbReference>
<dbReference type="InterPro" id="IPR016024">
    <property type="entry name" value="ARM-type_fold"/>
</dbReference>
<sequence>MLNKIKKEIRSLANPTRAKLSLRFFKTGPGQYGEGDKFLGLTMPETRSVVEKYWEDLSFADTEKLLHSPWHEERMVALLILVKKFEEGSKADKTRVYNIFLKNIRYINNWDLVDVTVPRVVGVYLLDKSRKILYQLAKSKNLWERRIAILATFAFIYNGQSADTIKIAKILLKDKHDLIHKAVGWMLREVGKRCSVKILEDFLRGNVAKMPRTMLRYSIEKMPLKRRKHWMTRK</sequence>
<reference evidence="1 2" key="1">
    <citation type="journal article" date="2016" name="Nat. Commun.">
        <title>Thousands of microbial genomes shed light on interconnected biogeochemical processes in an aquifer system.</title>
        <authorList>
            <person name="Anantharaman K."/>
            <person name="Brown C.T."/>
            <person name="Hug L.A."/>
            <person name="Sharon I."/>
            <person name="Castelle C.J."/>
            <person name="Probst A.J."/>
            <person name="Thomas B.C."/>
            <person name="Singh A."/>
            <person name="Wilkins M.J."/>
            <person name="Karaoz U."/>
            <person name="Brodie E.L."/>
            <person name="Williams K.H."/>
            <person name="Hubbard S.S."/>
            <person name="Banfield J.F."/>
        </authorList>
    </citation>
    <scope>NUCLEOTIDE SEQUENCE [LARGE SCALE GENOMIC DNA]</scope>
</reference>
<dbReference type="AlphaFoldDB" id="A0A1F6NWF8"/>
<evidence type="ECO:0000313" key="1">
    <source>
        <dbReference type="EMBL" id="OGH88198.1"/>
    </source>
</evidence>
<name>A0A1F6NWF8_9BACT</name>
<dbReference type="PANTHER" id="PTHR34070">
    <property type="entry name" value="ARMADILLO-TYPE FOLD"/>
    <property type="match status" value="1"/>
</dbReference>
<dbReference type="Gene3D" id="1.25.10.90">
    <property type="match status" value="1"/>
</dbReference>
<comment type="caution">
    <text evidence="1">The sequence shown here is derived from an EMBL/GenBank/DDBJ whole genome shotgun (WGS) entry which is preliminary data.</text>
</comment>
<gene>
    <name evidence="1" type="ORF">A3J93_00450</name>
</gene>
<dbReference type="PANTHER" id="PTHR34070:SF1">
    <property type="entry name" value="DNA ALKYLATION REPAIR PROTEIN"/>
    <property type="match status" value="1"/>
</dbReference>
<protein>
    <submittedName>
        <fullName evidence="1">DNA alkylation repair protein</fullName>
    </submittedName>
</protein>
<evidence type="ECO:0000313" key="2">
    <source>
        <dbReference type="Proteomes" id="UP000177907"/>
    </source>
</evidence>
<dbReference type="EMBL" id="MFQZ01000005">
    <property type="protein sequence ID" value="OGH88198.1"/>
    <property type="molecule type" value="Genomic_DNA"/>
</dbReference>
<organism evidence="1 2">
    <name type="scientific">Candidatus Magasanikbacteria bacterium RIFOXYC2_FULL_42_28</name>
    <dbReference type="NCBI Taxonomy" id="1798704"/>
    <lineage>
        <taxon>Bacteria</taxon>
        <taxon>Candidatus Magasanikiibacteriota</taxon>
    </lineage>
</organism>
<dbReference type="InterPro" id="IPR014825">
    <property type="entry name" value="DNA_alkylation"/>
</dbReference>
<dbReference type="SUPFAM" id="SSF48371">
    <property type="entry name" value="ARM repeat"/>
    <property type="match status" value="1"/>
</dbReference>
<dbReference type="STRING" id="1798704.A3J93_00450"/>
<dbReference type="CDD" id="cd06561">
    <property type="entry name" value="AlkD_like"/>
    <property type="match status" value="1"/>
</dbReference>